<proteinExistence type="predicted"/>
<accession>A0A4Y3WGH6</accession>
<dbReference type="AlphaFoldDB" id="A0A4Y3WGH6"/>
<comment type="caution">
    <text evidence="1">The sequence shown here is derived from an EMBL/GenBank/DDBJ whole genome shotgun (WGS) entry which is preliminary data.</text>
</comment>
<evidence type="ECO:0000313" key="2">
    <source>
        <dbReference type="Proteomes" id="UP000318825"/>
    </source>
</evidence>
<protein>
    <submittedName>
        <fullName evidence="1">Uncharacterized protein</fullName>
    </submittedName>
</protein>
<dbReference type="EMBL" id="BJNF01000081">
    <property type="protein sequence ID" value="GEC16909.1"/>
    <property type="molecule type" value="Genomic_DNA"/>
</dbReference>
<reference evidence="1 2" key="1">
    <citation type="submission" date="2019-06" db="EMBL/GenBank/DDBJ databases">
        <title>Whole genome shotgun sequence of Nitrobacter winogradskyi NBRC 14297.</title>
        <authorList>
            <person name="Hosoyama A."/>
            <person name="Uohara A."/>
            <person name="Ohji S."/>
            <person name="Ichikawa N."/>
        </authorList>
    </citation>
    <scope>NUCLEOTIDE SEQUENCE [LARGE SCALE GENOMIC DNA]</scope>
    <source>
        <strain evidence="1 2">NBRC 14297</strain>
    </source>
</reference>
<sequence length="66" mass="7589">MSIAVVSIGTSFRYSARDDEYHLLGQILREKGEDQEFKSAVQIARHLTLTAWLEEDSPGPARRRRE</sequence>
<dbReference type="RefSeq" id="WP_141384647.1">
    <property type="nucleotide sequence ID" value="NZ_BJNF01000081.1"/>
</dbReference>
<dbReference type="Proteomes" id="UP000318825">
    <property type="component" value="Unassembled WGS sequence"/>
</dbReference>
<organism evidence="1 2">
    <name type="scientific">Nitrobacter winogradskyi</name>
    <name type="common">Nitrobacter agilis</name>
    <dbReference type="NCBI Taxonomy" id="913"/>
    <lineage>
        <taxon>Bacteria</taxon>
        <taxon>Pseudomonadati</taxon>
        <taxon>Pseudomonadota</taxon>
        <taxon>Alphaproteobacteria</taxon>
        <taxon>Hyphomicrobiales</taxon>
        <taxon>Nitrobacteraceae</taxon>
        <taxon>Nitrobacter</taxon>
    </lineage>
</organism>
<name>A0A4Y3WGH6_NITWI</name>
<gene>
    <name evidence="1" type="ORF">NWI01_28010</name>
</gene>
<evidence type="ECO:0000313" key="1">
    <source>
        <dbReference type="EMBL" id="GEC16909.1"/>
    </source>
</evidence>